<dbReference type="RefSeq" id="XP_003854338.1">
    <property type="nucleotide sequence ID" value="XM_003854290.1"/>
</dbReference>
<gene>
    <name evidence="2" type="ORF">MYCGRDRAFT_91868</name>
</gene>
<dbReference type="AlphaFoldDB" id="F9X707"/>
<dbReference type="KEGG" id="ztr:MYCGRDRAFT_91868"/>
<accession>F9X707</accession>
<dbReference type="HOGENOM" id="CLU_526013_0_0_1"/>
<dbReference type="Proteomes" id="UP000008062">
    <property type="component" value="Chromosome 3"/>
</dbReference>
<reference evidence="2 3" key="1">
    <citation type="journal article" date="2011" name="PLoS Genet.">
        <title>Finished genome of the fungal wheat pathogen Mycosphaerella graminicola reveals dispensome structure, chromosome plasticity, and stealth pathogenesis.</title>
        <authorList>
            <person name="Goodwin S.B."/>
            <person name="Ben M'barek S."/>
            <person name="Dhillon B."/>
            <person name="Wittenberg A.H.J."/>
            <person name="Crane C.F."/>
            <person name="Hane J.K."/>
            <person name="Foster A.J."/>
            <person name="Van der Lee T.A.J."/>
            <person name="Grimwood J."/>
            <person name="Aerts A."/>
            <person name="Antoniw J."/>
            <person name="Bailey A."/>
            <person name="Bluhm B."/>
            <person name="Bowler J."/>
            <person name="Bristow J."/>
            <person name="van der Burgt A."/>
            <person name="Canto-Canche B."/>
            <person name="Churchill A.C.L."/>
            <person name="Conde-Ferraez L."/>
            <person name="Cools H.J."/>
            <person name="Coutinho P.M."/>
            <person name="Csukai M."/>
            <person name="Dehal P."/>
            <person name="De Wit P."/>
            <person name="Donzelli B."/>
            <person name="van de Geest H.C."/>
            <person name="van Ham R.C.H.J."/>
            <person name="Hammond-Kosack K.E."/>
            <person name="Henrissat B."/>
            <person name="Kilian A."/>
            <person name="Kobayashi A.K."/>
            <person name="Koopmann E."/>
            <person name="Kourmpetis Y."/>
            <person name="Kuzniar A."/>
            <person name="Lindquist E."/>
            <person name="Lombard V."/>
            <person name="Maliepaard C."/>
            <person name="Martins N."/>
            <person name="Mehrabi R."/>
            <person name="Nap J.P.H."/>
            <person name="Ponomarenko A."/>
            <person name="Rudd J.J."/>
            <person name="Salamov A."/>
            <person name="Schmutz J."/>
            <person name="Schouten H.J."/>
            <person name="Shapiro H."/>
            <person name="Stergiopoulos I."/>
            <person name="Torriani S.F.F."/>
            <person name="Tu H."/>
            <person name="de Vries R.P."/>
            <person name="Waalwijk C."/>
            <person name="Ware S.B."/>
            <person name="Wiebenga A."/>
            <person name="Zwiers L.-H."/>
            <person name="Oliver R.P."/>
            <person name="Grigoriev I.V."/>
            <person name="Kema G.H.J."/>
        </authorList>
    </citation>
    <scope>NUCLEOTIDE SEQUENCE [LARGE SCALE GENOMIC DNA]</scope>
    <source>
        <strain evidence="3">CBS 115943 / IPO323</strain>
    </source>
</reference>
<name>F9X707_ZYMTI</name>
<evidence type="ECO:0000313" key="2">
    <source>
        <dbReference type="EMBL" id="EGP89314.1"/>
    </source>
</evidence>
<dbReference type="STRING" id="336722.F9X707"/>
<dbReference type="OMA" id="TIHRTRF"/>
<feature type="region of interest" description="Disordered" evidence="1">
    <location>
        <begin position="76"/>
        <end position="105"/>
    </location>
</feature>
<feature type="compositionally biased region" description="Low complexity" evidence="1">
    <location>
        <begin position="403"/>
        <end position="435"/>
    </location>
</feature>
<dbReference type="EMBL" id="CM001198">
    <property type="protein sequence ID" value="EGP89314.1"/>
    <property type="molecule type" value="Genomic_DNA"/>
</dbReference>
<sequence>MSHDDFEDNCSHHDPVNDCFVYNAGDSDDCYLDLHSNHGADDHCIVNAPNYFDNLRADDDVNYTFHCNYRNLPHRQRPVSSTSTTTTSVVSTPSPISSSNPVENVPSSGRSFTLNAFSNNGVDIGSGAISGQSSPREFTFNPQNVASSLKMDSSNRLVDEGSGLIANVQTTFSRKRANPSVSQIFFSSLQTIASSNAAACVCEVTRQLGVDVFSCSCNGLKGLVLGPNGELGVGEGTGFSAFQARPAFRETSASTATSITSPSQQTTTSNGASTSNVSSSTSTTAAARSSSSPSAVLTATGSSSSTTSADAVGAASPSSATSGASTSTTSAASVTTTTNAQSSASTSSSSTSTIENVETTTTMSQNAGDVVPSWTGSVTTSSATQDSGVISSLTTTGNVNQDSGSTSSLTTSSSTGEPESTATTEESSTTSSTAAALSRPKVLQRQLWLFNYCAKLDYEHDNCGTCQATAQVLEQVDAQTFVMIAIIAAAAAMLFQKTYILTRDHPVSVLAITATWAR</sequence>
<dbReference type="InParanoid" id="F9X707"/>
<protein>
    <submittedName>
        <fullName evidence="2">Uncharacterized protein</fullName>
    </submittedName>
</protein>
<evidence type="ECO:0000313" key="3">
    <source>
        <dbReference type="Proteomes" id="UP000008062"/>
    </source>
</evidence>
<feature type="compositionally biased region" description="Low complexity" evidence="1">
    <location>
        <begin position="252"/>
        <end position="364"/>
    </location>
</feature>
<dbReference type="GeneID" id="13395525"/>
<keyword evidence="3" id="KW-1185">Reference proteome</keyword>
<feature type="region of interest" description="Disordered" evidence="1">
    <location>
        <begin position="252"/>
        <end position="435"/>
    </location>
</feature>
<proteinExistence type="predicted"/>
<evidence type="ECO:0000256" key="1">
    <source>
        <dbReference type="SAM" id="MobiDB-lite"/>
    </source>
</evidence>
<feature type="compositionally biased region" description="Polar residues" evidence="1">
    <location>
        <begin position="374"/>
        <end position="402"/>
    </location>
</feature>
<organism evidence="2 3">
    <name type="scientific">Zymoseptoria tritici (strain CBS 115943 / IPO323)</name>
    <name type="common">Speckled leaf blotch fungus</name>
    <name type="synonym">Septoria tritici</name>
    <dbReference type="NCBI Taxonomy" id="336722"/>
    <lineage>
        <taxon>Eukaryota</taxon>
        <taxon>Fungi</taxon>
        <taxon>Dikarya</taxon>
        <taxon>Ascomycota</taxon>
        <taxon>Pezizomycotina</taxon>
        <taxon>Dothideomycetes</taxon>
        <taxon>Dothideomycetidae</taxon>
        <taxon>Mycosphaerellales</taxon>
        <taxon>Mycosphaerellaceae</taxon>
        <taxon>Zymoseptoria</taxon>
    </lineage>
</organism>
<feature type="compositionally biased region" description="Low complexity" evidence="1">
    <location>
        <begin position="78"/>
        <end position="105"/>
    </location>
</feature>